<feature type="domain" description="Glycosyl transferase family 1" evidence="4">
    <location>
        <begin position="220"/>
        <end position="372"/>
    </location>
</feature>
<dbReference type="PANTHER" id="PTHR45947">
    <property type="entry name" value="SULFOQUINOVOSYL TRANSFERASE SQD2"/>
    <property type="match status" value="1"/>
</dbReference>
<dbReference type="KEGG" id="dva:DAD186_19370"/>
<feature type="domain" description="Glycosyltransferase subfamily 4-like N-terminal" evidence="5">
    <location>
        <begin position="26"/>
        <end position="206"/>
    </location>
</feature>
<keyword evidence="2" id="KW-0328">Glycosyltransferase</keyword>
<dbReference type="STRING" id="1630135.DAD186_19370"/>
<dbReference type="InterPro" id="IPR028098">
    <property type="entry name" value="Glyco_trans_4-like_N"/>
</dbReference>
<dbReference type="SUPFAM" id="SSF53756">
    <property type="entry name" value="UDP-Glycosyltransferase/glycogen phosphorylase"/>
    <property type="match status" value="1"/>
</dbReference>
<dbReference type="Gene3D" id="3.40.50.2000">
    <property type="entry name" value="Glycogen Phosphorylase B"/>
    <property type="match status" value="2"/>
</dbReference>
<dbReference type="Pfam" id="PF13439">
    <property type="entry name" value="Glyco_transf_4"/>
    <property type="match status" value="1"/>
</dbReference>
<gene>
    <name evidence="6" type="ORF">DAD186_19370</name>
</gene>
<dbReference type="GO" id="GO:1901137">
    <property type="term" value="P:carbohydrate derivative biosynthetic process"/>
    <property type="evidence" value="ECO:0007669"/>
    <property type="project" value="UniProtKB-ARBA"/>
</dbReference>
<name>A0A1B0ZKR6_9MICO</name>
<evidence type="ECO:0000256" key="2">
    <source>
        <dbReference type="ARBA" id="ARBA00022676"/>
    </source>
</evidence>
<dbReference type="GO" id="GO:0016757">
    <property type="term" value="F:glycosyltransferase activity"/>
    <property type="evidence" value="ECO:0007669"/>
    <property type="project" value="UniProtKB-KW"/>
</dbReference>
<accession>A0A1B0ZKR6</accession>
<evidence type="ECO:0000259" key="4">
    <source>
        <dbReference type="Pfam" id="PF00534"/>
    </source>
</evidence>
<evidence type="ECO:0000259" key="5">
    <source>
        <dbReference type="Pfam" id="PF13439"/>
    </source>
</evidence>
<evidence type="ECO:0000313" key="7">
    <source>
        <dbReference type="Proteomes" id="UP000092596"/>
    </source>
</evidence>
<dbReference type="InterPro" id="IPR001296">
    <property type="entry name" value="Glyco_trans_1"/>
</dbReference>
<organism evidence="6 7">
    <name type="scientific">Dermabacter vaginalis</name>
    <dbReference type="NCBI Taxonomy" id="1630135"/>
    <lineage>
        <taxon>Bacteria</taxon>
        <taxon>Bacillati</taxon>
        <taxon>Actinomycetota</taxon>
        <taxon>Actinomycetes</taxon>
        <taxon>Micrococcales</taxon>
        <taxon>Dermabacteraceae</taxon>
        <taxon>Dermabacter</taxon>
    </lineage>
</organism>
<protein>
    <recommendedName>
        <fullName evidence="1">D-inositol 3-phosphate glycosyltransferase</fullName>
    </recommendedName>
</protein>
<dbReference type="InterPro" id="IPR050194">
    <property type="entry name" value="Glycosyltransferase_grp1"/>
</dbReference>
<evidence type="ECO:0000313" key="6">
    <source>
        <dbReference type="EMBL" id="ANP28487.1"/>
    </source>
</evidence>
<evidence type="ECO:0000256" key="3">
    <source>
        <dbReference type="ARBA" id="ARBA00022679"/>
    </source>
</evidence>
<dbReference type="PANTHER" id="PTHR45947:SF3">
    <property type="entry name" value="SULFOQUINOVOSYL TRANSFERASE SQD2"/>
    <property type="match status" value="1"/>
</dbReference>
<keyword evidence="3" id="KW-0808">Transferase</keyword>
<dbReference type="PATRIC" id="fig|1630135.4.peg.1933"/>
<reference evidence="6 7" key="1">
    <citation type="submission" date="2015-06" db="EMBL/GenBank/DDBJ databases">
        <title>Investigation of pathophysiology for high-risk pregnancy and development of treatment modality based on it.</title>
        <authorList>
            <person name="Kim B.-C."/>
            <person name="Lim S."/>
        </authorList>
    </citation>
    <scope>NUCLEOTIDE SEQUENCE [LARGE SCALE GENOMIC DNA]</scope>
    <source>
        <strain evidence="6 7">AD1-86</strain>
    </source>
</reference>
<dbReference type="Proteomes" id="UP000092596">
    <property type="component" value="Chromosome"/>
</dbReference>
<proteinExistence type="predicted"/>
<dbReference type="EMBL" id="CP012117">
    <property type="protein sequence ID" value="ANP28487.1"/>
    <property type="molecule type" value="Genomic_DNA"/>
</dbReference>
<evidence type="ECO:0000256" key="1">
    <source>
        <dbReference type="ARBA" id="ARBA00021292"/>
    </source>
</evidence>
<dbReference type="AlphaFoldDB" id="A0A1B0ZKR6"/>
<sequence>MAQVNLWAGEAPLKVLLVTETFVPSVDGVVTRLTHLVDHLLTEGHEVEIIAPGLGVEKYQVASESTKLRRGLSAPIHGARTVHVPFYPSRPWSLPTPSAHRLTERVVREFRPDVIHAAQPILLGQTAVRAARRYRIPLVASYHTNLPAYLSRYRGWAWSAPIIAQATRRLHRGAAVNAVTSEAMREEALSMGLEHVEVVRRAVDTRLFHPAESPTLAPPHGDRQGRLKLLFVGRLAAEKDLIRLVPLMRRRNDLELTIVGEGPQRATLEREYRGTRTQFAGVLRGEALAQTYRDHDLFVFPSVTETLGLVLLEAMASGLPPLAARSGPTMEQIVDGETGFLFGSETELEQRLNVLAGKRGVELRASVAAAARREAEKHSWVAASEDFVDLYRRAIAGR</sequence>
<dbReference type="Pfam" id="PF00534">
    <property type="entry name" value="Glycos_transf_1"/>
    <property type="match status" value="1"/>
</dbReference>